<dbReference type="EMBL" id="VJMZ01000001">
    <property type="protein sequence ID" value="TRM11779.1"/>
    <property type="molecule type" value="Genomic_DNA"/>
</dbReference>
<protein>
    <recommendedName>
        <fullName evidence="4">Lipoprotein</fullName>
    </recommendedName>
</protein>
<organism evidence="2 3">
    <name type="scientific">Lentibacillus cibarius</name>
    <dbReference type="NCBI Taxonomy" id="2583219"/>
    <lineage>
        <taxon>Bacteria</taxon>
        <taxon>Bacillati</taxon>
        <taxon>Bacillota</taxon>
        <taxon>Bacilli</taxon>
        <taxon>Bacillales</taxon>
        <taxon>Bacillaceae</taxon>
        <taxon>Lentibacillus</taxon>
    </lineage>
</organism>
<proteinExistence type="predicted"/>
<dbReference type="InterPro" id="IPR036785">
    <property type="entry name" value="YkyA-like_sf"/>
</dbReference>
<dbReference type="Proteomes" id="UP000319280">
    <property type="component" value="Unassembled WGS sequence"/>
</dbReference>
<reference evidence="2 3" key="1">
    <citation type="submission" date="2019-07" db="EMBL/GenBank/DDBJ databases">
        <title>Genomic analysis of Lentibacillus sp. NKC851-2.</title>
        <authorList>
            <person name="Oh Y.J."/>
        </authorList>
    </citation>
    <scope>NUCLEOTIDE SEQUENCE [LARGE SCALE GENOMIC DNA]</scope>
    <source>
        <strain evidence="2 3">NKC851-2</strain>
    </source>
</reference>
<evidence type="ECO:0000313" key="3">
    <source>
        <dbReference type="Proteomes" id="UP000319280"/>
    </source>
</evidence>
<gene>
    <name evidence="2" type="ORF">FH966_08860</name>
</gene>
<evidence type="ECO:0000256" key="1">
    <source>
        <dbReference type="SAM" id="Coils"/>
    </source>
</evidence>
<dbReference type="Pfam" id="PF10368">
    <property type="entry name" value="YkyA"/>
    <property type="match status" value="1"/>
</dbReference>
<dbReference type="InterPro" id="IPR019454">
    <property type="entry name" value="Lipoprot_YkyA-like"/>
</dbReference>
<keyword evidence="1" id="KW-0175">Coiled coil</keyword>
<comment type="caution">
    <text evidence="2">The sequence shown here is derived from an EMBL/GenBank/DDBJ whole genome shotgun (WGS) entry which is preliminary data.</text>
</comment>
<dbReference type="PROSITE" id="PS51257">
    <property type="entry name" value="PROKAR_LIPOPROTEIN"/>
    <property type="match status" value="1"/>
</dbReference>
<sequence>MTLVKRFVMTGTLIVLMLFVAGCNNEEKRTVTIYQTLEKTASIENGFAEKQQTSVDVGQEEQAMYNKIISLKIEQKDVMNQLINEAKKLNKKQKKLIQEAKKRFNKAYQTFTQIKQVVKKMDDPSEKKKIIAIINLMEKRKELVASYYEQYAKALRSNDQLYEKIQNNELDASIVDKRINSINQHYKTMKKQEKEFNRKTKKYNQERQHYYQTL</sequence>
<accession>A0A549YIR9</accession>
<evidence type="ECO:0008006" key="4">
    <source>
        <dbReference type="Google" id="ProtNLM"/>
    </source>
</evidence>
<dbReference type="SUPFAM" id="SSF140423">
    <property type="entry name" value="MW0975(SA0943)-like"/>
    <property type="match status" value="1"/>
</dbReference>
<evidence type="ECO:0000313" key="2">
    <source>
        <dbReference type="EMBL" id="TRM11779.1"/>
    </source>
</evidence>
<name>A0A549YIR9_9BACI</name>
<dbReference type="Gene3D" id="1.20.120.570">
    <property type="entry name" value="YkyA-like"/>
    <property type="match status" value="1"/>
</dbReference>
<feature type="coiled-coil region" evidence="1">
    <location>
        <begin position="72"/>
        <end position="103"/>
    </location>
</feature>
<dbReference type="AlphaFoldDB" id="A0A549YIR9"/>
<keyword evidence="3" id="KW-1185">Reference proteome</keyword>